<keyword evidence="1" id="KW-0812">Transmembrane</keyword>
<feature type="transmembrane region" description="Helical" evidence="1">
    <location>
        <begin position="12"/>
        <end position="33"/>
    </location>
</feature>
<gene>
    <name evidence="2" type="ORF">MRS75_06610</name>
</gene>
<reference evidence="2" key="1">
    <citation type="submission" date="2022-03" db="EMBL/GenBank/DDBJ databases">
        <title>Fererhizobium litorale gen. nov., sp. nov., isolated from sandy sediments of the Sea of Japan seashore.</title>
        <authorList>
            <person name="Romanenko L."/>
            <person name="Kurilenko V."/>
            <person name="Otstavnykh N."/>
            <person name="Svetashev V."/>
            <person name="Tekutyeva L."/>
            <person name="Isaeva M."/>
            <person name="Mikhailov V."/>
        </authorList>
    </citation>
    <scope>NUCLEOTIDE SEQUENCE</scope>
    <source>
        <strain evidence="2">KMM 9576</strain>
    </source>
</reference>
<organism evidence="2 3">
    <name type="scientific">Ferirhizobium litorale</name>
    <dbReference type="NCBI Taxonomy" id="2927786"/>
    <lineage>
        <taxon>Bacteria</taxon>
        <taxon>Pseudomonadati</taxon>
        <taxon>Pseudomonadota</taxon>
        <taxon>Alphaproteobacteria</taxon>
        <taxon>Hyphomicrobiales</taxon>
        <taxon>Rhizobiaceae</taxon>
        <taxon>Ferirhizobium</taxon>
    </lineage>
</organism>
<evidence type="ECO:0000313" key="2">
    <source>
        <dbReference type="EMBL" id="MDI7921757.1"/>
    </source>
</evidence>
<dbReference type="EMBL" id="JALDYZ010000002">
    <property type="protein sequence ID" value="MDI7921757.1"/>
    <property type="molecule type" value="Genomic_DNA"/>
</dbReference>
<evidence type="ECO:0000313" key="3">
    <source>
        <dbReference type="Proteomes" id="UP001161580"/>
    </source>
</evidence>
<keyword evidence="1" id="KW-0472">Membrane</keyword>
<protein>
    <submittedName>
        <fullName evidence="2">Uncharacterized protein</fullName>
    </submittedName>
</protein>
<dbReference type="Proteomes" id="UP001161580">
    <property type="component" value="Unassembled WGS sequence"/>
</dbReference>
<comment type="caution">
    <text evidence="2">The sequence shown here is derived from an EMBL/GenBank/DDBJ whole genome shotgun (WGS) entry which is preliminary data.</text>
</comment>
<dbReference type="RefSeq" id="WP_311789160.1">
    <property type="nucleotide sequence ID" value="NZ_JALDYY010000024.1"/>
</dbReference>
<sequence>MNRTLISALDTVNNLLALAIIIVAVAAGALGLQGGAGPLIGAVIGLVAGLVIAAVVCGLLAILIEIERNLRQLVTLQASNSNAPLTRQEPTLEQAR</sequence>
<dbReference type="AlphaFoldDB" id="A0AAE3Q9L1"/>
<proteinExistence type="predicted"/>
<feature type="transmembrane region" description="Helical" evidence="1">
    <location>
        <begin position="39"/>
        <end position="64"/>
    </location>
</feature>
<keyword evidence="1" id="KW-1133">Transmembrane helix</keyword>
<name>A0AAE3Q9L1_9HYPH</name>
<evidence type="ECO:0000256" key="1">
    <source>
        <dbReference type="SAM" id="Phobius"/>
    </source>
</evidence>
<accession>A0AAE3Q9L1</accession>
<keyword evidence="3" id="KW-1185">Reference proteome</keyword>